<feature type="compositionally biased region" description="Low complexity" evidence="1">
    <location>
        <begin position="94"/>
        <end position="110"/>
    </location>
</feature>
<evidence type="ECO:0000313" key="3">
    <source>
        <dbReference type="Proteomes" id="UP000024837"/>
    </source>
</evidence>
<gene>
    <name evidence="2" type="ORF">DRE_06064</name>
</gene>
<dbReference type="EMBL" id="KI966430">
    <property type="protein sequence ID" value="EWC45176.1"/>
    <property type="molecule type" value="Genomic_DNA"/>
</dbReference>
<proteinExistence type="predicted"/>
<protein>
    <submittedName>
        <fullName evidence="2">Uncharacterized protein</fullName>
    </submittedName>
</protein>
<sequence>MTSTGETTVKLAEEFVVFTDDDKTDAVPAQGPKNSGTILSVDTSTPPQEPQQVNRTDSFPKTLPLPASSVLSPTSASLKKELLVPSSEQKQDPEQQQQQPTEQLPPTDTEGVALPSDTNLAASDMLVQTYITPIFEGADAGLSTPLAELAGTDFDQQVAIRRRNDSIVGEEVSESVSGLRIAEEPSLLAKETKLELPPPEVFTEEKLAARKHDPAVVAALPQTPSAEDFQVAIKQEGAKFNPEYPVETKVAAS</sequence>
<feature type="region of interest" description="Disordered" evidence="1">
    <location>
        <begin position="19"/>
        <end position="115"/>
    </location>
</feature>
<dbReference type="HOGENOM" id="CLU_1175176_0_0_1"/>
<dbReference type="AlphaFoldDB" id="W7HMF9"/>
<reference evidence="2 3" key="1">
    <citation type="submission" date="2013-05" db="EMBL/GenBank/DDBJ databases">
        <title>Drechslerella stenobrocha genome reveals carnivorous origination and mechanical trapping mechanism of predatory fungi.</title>
        <authorList>
            <person name="Liu X."/>
            <person name="Zhang W."/>
            <person name="Liu K."/>
        </authorList>
    </citation>
    <scope>NUCLEOTIDE SEQUENCE [LARGE SCALE GENOMIC DNA]</scope>
    <source>
        <strain evidence="2 3">248</strain>
    </source>
</reference>
<name>W7HMF9_9PEZI</name>
<dbReference type="Proteomes" id="UP000024837">
    <property type="component" value="Unassembled WGS sequence"/>
</dbReference>
<dbReference type="OrthoDB" id="5310629at2759"/>
<organism evidence="2 3">
    <name type="scientific">Drechslerella stenobrocha 248</name>
    <dbReference type="NCBI Taxonomy" id="1043628"/>
    <lineage>
        <taxon>Eukaryota</taxon>
        <taxon>Fungi</taxon>
        <taxon>Dikarya</taxon>
        <taxon>Ascomycota</taxon>
        <taxon>Pezizomycotina</taxon>
        <taxon>Orbiliomycetes</taxon>
        <taxon>Orbiliales</taxon>
        <taxon>Orbiliaceae</taxon>
        <taxon>Drechslerella</taxon>
    </lineage>
</organism>
<keyword evidence="3" id="KW-1185">Reference proteome</keyword>
<feature type="compositionally biased region" description="Polar residues" evidence="1">
    <location>
        <begin position="32"/>
        <end position="59"/>
    </location>
</feature>
<evidence type="ECO:0000256" key="1">
    <source>
        <dbReference type="SAM" id="MobiDB-lite"/>
    </source>
</evidence>
<evidence type="ECO:0000313" key="2">
    <source>
        <dbReference type="EMBL" id="EWC45176.1"/>
    </source>
</evidence>
<accession>W7HMF9</accession>